<dbReference type="Proteomes" id="UP001324287">
    <property type="component" value="Chromosome"/>
</dbReference>
<gene>
    <name evidence="1" type="ORF">U6N30_00775</name>
</gene>
<protein>
    <submittedName>
        <fullName evidence="1">Uncharacterized protein</fullName>
    </submittedName>
</protein>
<name>A0ABZ1B0T5_9ACTN</name>
<proteinExistence type="predicted"/>
<evidence type="ECO:0000313" key="1">
    <source>
        <dbReference type="EMBL" id="WRL64423.1"/>
    </source>
</evidence>
<evidence type="ECO:0000313" key="2">
    <source>
        <dbReference type="Proteomes" id="UP001324287"/>
    </source>
</evidence>
<accession>A0ABZ1B0T5</accession>
<dbReference type="EMBL" id="CP141261">
    <property type="protein sequence ID" value="WRL64423.1"/>
    <property type="molecule type" value="Genomic_DNA"/>
</dbReference>
<sequence>MSSVLGGPVGTPVLEVDDLAVTFERKGEKATRAVDGVSFSVAAGRRSAWSGSPAAASP</sequence>
<reference evidence="1 2" key="1">
    <citation type="submission" date="2023-12" db="EMBL/GenBank/DDBJ databases">
        <title>Blastococcus brunescens sp. nov., an actonobacterium isolated from sandstone collected in sahara desert.</title>
        <authorList>
            <person name="Gtari M."/>
            <person name="Ghodhbane F."/>
        </authorList>
    </citation>
    <scope>NUCLEOTIDE SEQUENCE [LARGE SCALE GENOMIC DNA]</scope>
    <source>
        <strain evidence="1 2">BMG 8361</strain>
    </source>
</reference>
<organism evidence="1 2">
    <name type="scientific">Blastococcus brunescens</name>
    <dbReference type="NCBI Taxonomy" id="1564165"/>
    <lineage>
        <taxon>Bacteria</taxon>
        <taxon>Bacillati</taxon>
        <taxon>Actinomycetota</taxon>
        <taxon>Actinomycetes</taxon>
        <taxon>Geodermatophilales</taxon>
        <taxon>Geodermatophilaceae</taxon>
        <taxon>Blastococcus</taxon>
    </lineage>
</organism>
<keyword evidence="2" id="KW-1185">Reference proteome</keyword>
<dbReference type="RefSeq" id="WP_324275750.1">
    <property type="nucleotide sequence ID" value="NZ_CP141261.1"/>
</dbReference>